<dbReference type="AlphaFoldDB" id="A0A7W8E291"/>
<dbReference type="EMBL" id="JACHIP010000001">
    <property type="protein sequence ID" value="MBB5056267.1"/>
    <property type="molecule type" value="Genomic_DNA"/>
</dbReference>
<feature type="transmembrane region" description="Helical" evidence="6">
    <location>
        <begin position="473"/>
        <end position="491"/>
    </location>
</feature>
<feature type="transmembrane region" description="Helical" evidence="6">
    <location>
        <begin position="43"/>
        <end position="72"/>
    </location>
</feature>
<evidence type="ECO:0000256" key="2">
    <source>
        <dbReference type="ARBA" id="ARBA00022475"/>
    </source>
</evidence>
<dbReference type="GO" id="GO:0005886">
    <property type="term" value="C:plasma membrane"/>
    <property type="evidence" value="ECO:0007669"/>
    <property type="project" value="UniProtKB-SubCell"/>
</dbReference>
<feature type="transmembrane region" description="Helical" evidence="6">
    <location>
        <begin position="135"/>
        <end position="152"/>
    </location>
</feature>
<keyword evidence="3 6" id="KW-0812">Transmembrane</keyword>
<feature type="transmembrane region" description="Helical" evidence="6">
    <location>
        <begin position="84"/>
        <end position="104"/>
    </location>
</feature>
<comment type="subcellular location">
    <subcellularLocation>
        <location evidence="1">Cell membrane</location>
        <topology evidence="1">Multi-pass membrane protein</topology>
    </subcellularLocation>
</comment>
<name>A0A7W8E291_9BACT</name>
<dbReference type="Proteomes" id="UP000540989">
    <property type="component" value="Unassembled WGS sequence"/>
</dbReference>
<evidence type="ECO:0000313" key="8">
    <source>
        <dbReference type="Proteomes" id="UP000540989"/>
    </source>
</evidence>
<feature type="transmembrane region" description="Helical" evidence="6">
    <location>
        <begin position="386"/>
        <end position="407"/>
    </location>
</feature>
<keyword evidence="5 6" id="KW-0472">Membrane</keyword>
<sequence>MATAVADVVPLASKLTSLPRAWVHALLQDLEPVPGRLGSTMRVVLASIIALLLLEALQMPFLSIGMYFIFLIGRDSPAVSLRSGVFSFAIVLFAIAVELGVVILTDNDPVARLLSVAVVTFVSGLLVVTTNTPPLGSTFGLIYCTVISLWELHAPADRLVKSSLYLLGTFCISLGSAIVVEYIFGVRNPAAALQEQRHVRYSALETLFRLYANDAPPAQRFEAASKVSRIAIAGQAGMIALYNTIVERDLDTGTLPIAIRPRITMLAQLMDNAAAFGLQNPVTVDPEVQLRCARIADECHRLLPGVPTEPSSSLRPGPEGSYTLLDRVEGSLHAILTMPLDINPTKNRELVSLPSHKVPFFIPGALRQVENIAFGLKISLCATFCYIFYHAVAWPGIATSVTTVLVTGLSSTGAIKQKLVFRLLGAIIGGFFLGIGATVFLFPHMDSITSLVVLESVVAFISAWVAAGPKFNYIGLQIAFSFYVVAFEGLSAPTELAPARDRLAGILIALAAMWLVFDQLWPVRTITVMRRGFASVLRLGADLLNLLDSGKEKEIILRDADVLRDRLGKTVAGLRSSNTAVPYDFSPDRDRHIQEGDAILRATLTAAALFWNEIAMLHSLQEEEVPVQPARRELRDHLAARLLVMADLVAEHQPVVPESTPEPTNQGLLEDPQLGEYTEHLIARHAELEKFVAALN</sequence>
<gene>
    <name evidence="7" type="ORF">HDF16_000936</name>
</gene>
<evidence type="ECO:0000256" key="5">
    <source>
        <dbReference type="ARBA" id="ARBA00023136"/>
    </source>
</evidence>
<accession>A0A7W8E291</accession>
<protein>
    <submittedName>
        <fullName evidence="7">Multidrug resistance protein MdtO</fullName>
    </submittedName>
</protein>
<keyword evidence="4 6" id="KW-1133">Transmembrane helix</keyword>
<evidence type="ECO:0000256" key="4">
    <source>
        <dbReference type="ARBA" id="ARBA00022989"/>
    </source>
</evidence>
<feature type="transmembrane region" description="Helical" evidence="6">
    <location>
        <begin position="164"/>
        <end position="184"/>
    </location>
</feature>
<proteinExistence type="predicted"/>
<reference evidence="7 8" key="1">
    <citation type="submission" date="2020-08" db="EMBL/GenBank/DDBJ databases">
        <title>Genomic Encyclopedia of Type Strains, Phase IV (KMG-V): Genome sequencing to study the core and pangenomes of soil and plant-associated prokaryotes.</title>
        <authorList>
            <person name="Whitman W."/>
        </authorList>
    </citation>
    <scope>NUCLEOTIDE SEQUENCE [LARGE SCALE GENOMIC DNA]</scope>
    <source>
        <strain evidence="7 8">M8UP14</strain>
    </source>
</reference>
<feature type="transmembrane region" description="Helical" evidence="6">
    <location>
        <begin position="503"/>
        <end position="521"/>
    </location>
</feature>
<feature type="transmembrane region" description="Helical" evidence="6">
    <location>
        <begin position="448"/>
        <end position="466"/>
    </location>
</feature>
<keyword evidence="2" id="KW-1003">Cell membrane</keyword>
<feature type="transmembrane region" description="Helical" evidence="6">
    <location>
        <begin position="419"/>
        <end position="442"/>
    </location>
</feature>
<organism evidence="7 8">
    <name type="scientific">Granulicella aggregans</name>
    <dbReference type="NCBI Taxonomy" id="474949"/>
    <lineage>
        <taxon>Bacteria</taxon>
        <taxon>Pseudomonadati</taxon>
        <taxon>Acidobacteriota</taxon>
        <taxon>Terriglobia</taxon>
        <taxon>Terriglobales</taxon>
        <taxon>Acidobacteriaceae</taxon>
        <taxon>Granulicella</taxon>
    </lineage>
</organism>
<comment type="caution">
    <text evidence="7">The sequence shown here is derived from an EMBL/GenBank/DDBJ whole genome shotgun (WGS) entry which is preliminary data.</text>
</comment>
<evidence type="ECO:0000256" key="3">
    <source>
        <dbReference type="ARBA" id="ARBA00022692"/>
    </source>
</evidence>
<dbReference type="PANTHER" id="PTHR30509">
    <property type="entry name" value="P-HYDROXYBENZOIC ACID EFFLUX PUMP SUBUNIT-RELATED"/>
    <property type="match status" value="1"/>
</dbReference>
<dbReference type="PANTHER" id="PTHR30509:SF9">
    <property type="entry name" value="MULTIDRUG RESISTANCE PROTEIN MDTO"/>
    <property type="match status" value="1"/>
</dbReference>
<keyword evidence="8" id="KW-1185">Reference proteome</keyword>
<feature type="transmembrane region" description="Helical" evidence="6">
    <location>
        <begin position="111"/>
        <end position="129"/>
    </location>
</feature>
<evidence type="ECO:0000256" key="1">
    <source>
        <dbReference type="ARBA" id="ARBA00004651"/>
    </source>
</evidence>
<evidence type="ECO:0000313" key="7">
    <source>
        <dbReference type="EMBL" id="MBB5056267.1"/>
    </source>
</evidence>
<dbReference type="RefSeq" id="WP_184213932.1">
    <property type="nucleotide sequence ID" value="NZ_JACHIP010000001.1"/>
</dbReference>
<evidence type="ECO:0000256" key="6">
    <source>
        <dbReference type="SAM" id="Phobius"/>
    </source>
</evidence>